<gene>
    <name evidence="5" type="ORF">POM88_014902</name>
</gene>
<feature type="domain" description="Protein kinase" evidence="4">
    <location>
        <begin position="228"/>
        <end position="496"/>
    </location>
</feature>
<dbReference type="Pfam" id="PF07714">
    <property type="entry name" value="PK_Tyr_Ser-Thr"/>
    <property type="match status" value="1"/>
</dbReference>
<dbReference type="InterPro" id="IPR001245">
    <property type="entry name" value="Ser-Thr/Tyr_kinase_cat_dom"/>
</dbReference>
<proteinExistence type="predicted"/>
<reference evidence="5" key="2">
    <citation type="submission" date="2023-05" db="EMBL/GenBank/DDBJ databases">
        <authorList>
            <person name="Schelkunov M.I."/>
        </authorList>
    </citation>
    <scope>NUCLEOTIDE SEQUENCE</scope>
    <source>
        <strain evidence="5">Hsosn_3</strain>
        <tissue evidence="5">Leaf</tissue>
    </source>
</reference>
<evidence type="ECO:0000313" key="6">
    <source>
        <dbReference type="Proteomes" id="UP001237642"/>
    </source>
</evidence>
<dbReference type="PROSITE" id="PS50011">
    <property type="entry name" value="PROTEIN_KINASE_DOM"/>
    <property type="match status" value="1"/>
</dbReference>
<evidence type="ECO:0000256" key="3">
    <source>
        <dbReference type="ARBA" id="ARBA00022840"/>
    </source>
</evidence>
<dbReference type="InterPro" id="IPR000719">
    <property type="entry name" value="Prot_kinase_dom"/>
</dbReference>
<dbReference type="AlphaFoldDB" id="A0AAD8IIV8"/>
<name>A0AAD8IIV8_9APIA</name>
<dbReference type="PANTHER" id="PTHR47989:SF8">
    <property type="entry name" value="INACTIVE PROTEIN KINASE SELMODRAFT_444075-LIKE"/>
    <property type="match status" value="1"/>
</dbReference>
<organism evidence="5 6">
    <name type="scientific">Heracleum sosnowskyi</name>
    <dbReference type="NCBI Taxonomy" id="360622"/>
    <lineage>
        <taxon>Eukaryota</taxon>
        <taxon>Viridiplantae</taxon>
        <taxon>Streptophyta</taxon>
        <taxon>Embryophyta</taxon>
        <taxon>Tracheophyta</taxon>
        <taxon>Spermatophyta</taxon>
        <taxon>Magnoliopsida</taxon>
        <taxon>eudicotyledons</taxon>
        <taxon>Gunneridae</taxon>
        <taxon>Pentapetalae</taxon>
        <taxon>asterids</taxon>
        <taxon>campanulids</taxon>
        <taxon>Apiales</taxon>
        <taxon>Apiaceae</taxon>
        <taxon>Apioideae</taxon>
        <taxon>apioid superclade</taxon>
        <taxon>Tordylieae</taxon>
        <taxon>Tordyliinae</taxon>
        <taxon>Heracleum</taxon>
    </lineage>
</organism>
<protein>
    <submittedName>
        <fullName evidence="5">Serine/threonine-protein kinase CDG1</fullName>
    </submittedName>
</protein>
<dbReference type="PANTHER" id="PTHR47989">
    <property type="entry name" value="OS01G0750732 PROTEIN"/>
    <property type="match status" value="1"/>
</dbReference>
<accession>A0AAD8IIV8</accession>
<dbReference type="GO" id="GO:0005524">
    <property type="term" value="F:ATP binding"/>
    <property type="evidence" value="ECO:0007669"/>
    <property type="project" value="UniProtKB-KW"/>
</dbReference>
<dbReference type="InterPro" id="IPR011009">
    <property type="entry name" value="Kinase-like_dom_sf"/>
</dbReference>
<keyword evidence="2" id="KW-0547">Nucleotide-binding</keyword>
<reference evidence="5" key="1">
    <citation type="submission" date="2023-02" db="EMBL/GenBank/DDBJ databases">
        <title>Genome of toxic invasive species Heracleum sosnowskyi carries increased number of genes despite the absence of recent whole-genome duplications.</title>
        <authorList>
            <person name="Schelkunov M."/>
            <person name="Shtratnikova V."/>
            <person name="Makarenko M."/>
            <person name="Klepikova A."/>
            <person name="Omelchenko D."/>
            <person name="Novikova G."/>
            <person name="Obukhova E."/>
            <person name="Bogdanov V."/>
            <person name="Penin A."/>
            <person name="Logacheva M."/>
        </authorList>
    </citation>
    <scope>NUCLEOTIDE SEQUENCE</scope>
    <source>
        <strain evidence="5">Hsosn_3</strain>
        <tissue evidence="5">Leaf</tissue>
    </source>
</reference>
<dbReference type="SUPFAM" id="SSF56112">
    <property type="entry name" value="Protein kinase-like (PK-like)"/>
    <property type="match status" value="1"/>
</dbReference>
<evidence type="ECO:0000259" key="4">
    <source>
        <dbReference type="PROSITE" id="PS50011"/>
    </source>
</evidence>
<keyword evidence="5" id="KW-0418">Kinase</keyword>
<evidence type="ECO:0000256" key="2">
    <source>
        <dbReference type="ARBA" id="ARBA00022741"/>
    </source>
</evidence>
<dbReference type="EMBL" id="JAUIZM010000004">
    <property type="protein sequence ID" value="KAK1386724.1"/>
    <property type="molecule type" value="Genomic_DNA"/>
</dbReference>
<keyword evidence="1" id="KW-0723">Serine/threonine-protein kinase</keyword>
<dbReference type="GO" id="GO:0004674">
    <property type="term" value="F:protein serine/threonine kinase activity"/>
    <property type="evidence" value="ECO:0007669"/>
    <property type="project" value="UniProtKB-KW"/>
</dbReference>
<sequence>MSSGEHVQRVLVIQDAFFDHSGNAIRWAISGLSLQPGDKIKLLRFVQLFDTTCFITCGMLGYRSKLHSSATITQREESIKKDNDKKLDEDRNSDEISDILQLASMRQIEFERAVEAGHSLKVAIVLAAKTFSATSLILDRKSKKDHKYFTDNLECAILKVKGDKSVVYIRRPEAAKSDCIAEDRGQSSCHLASVQREVIFQTSICSICMNPRPHIGPLRDFTYSDLHFSTSGFSVRNGLPQTRKVFYKGILSDGCQIFVWKNALETTTEMEFKSRVEMLGNVRHENVAMLLGSCSQGPEKLLVYEYVCNMTLNVHLTNRSSELTWERRIKIARGIAKGLQYLNSRSFYGSMRPNNVLLTHDYDPLLANFGLARNQYEDLNQSSETRVLKTFEYLAPEYEDTGIDSSKTDVYSLGVVLLELITGRKTIEETRGKSFLRWARPLLKDKTYGELIDPVVLESHDLHQLFWMVRLVEKCISPDPRKRFPIHKVVNTLLYISPNRDNVDLSLPESEIEP</sequence>
<keyword evidence="5" id="KW-0808">Transferase</keyword>
<evidence type="ECO:0000256" key="1">
    <source>
        <dbReference type="ARBA" id="ARBA00022527"/>
    </source>
</evidence>
<dbReference type="Proteomes" id="UP001237642">
    <property type="component" value="Unassembled WGS sequence"/>
</dbReference>
<dbReference type="Gene3D" id="1.10.510.10">
    <property type="entry name" value="Transferase(Phosphotransferase) domain 1"/>
    <property type="match status" value="1"/>
</dbReference>
<dbReference type="Gene3D" id="3.30.200.20">
    <property type="entry name" value="Phosphorylase Kinase, domain 1"/>
    <property type="match status" value="1"/>
</dbReference>
<keyword evidence="3" id="KW-0067">ATP-binding</keyword>
<comment type="caution">
    <text evidence="5">The sequence shown here is derived from an EMBL/GenBank/DDBJ whole genome shotgun (WGS) entry which is preliminary data.</text>
</comment>
<keyword evidence="6" id="KW-1185">Reference proteome</keyword>
<evidence type="ECO:0000313" key="5">
    <source>
        <dbReference type="EMBL" id="KAK1386724.1"/>
    </source>
</evidence>